<dbReference type="PROSITE" id="PS50112">
    <property type="entry name" value="PAS"/>
    <property type="match status" value="1"/>
</dbReference>
<evidence type="ECO:0000256" key="1">
    <source>
        <dbReference type="ARBA" id="ARBA00000085"/>
    </source>
</evidence>
<feature type="domain" description="Histidine kinase" evidence="9">
    <location>
        <begin position="348"/>
        <end position="559"/>
    </location>
</feature>
<dbReference type="CDD" id="cd00075">
    <property type="entry name" value="HATPase"/>
    <property type="match status" value="1"/>
</dbReference>
<dbReference type="SUPFAM" id="SSF158472">
    <property type="entry name" value="HAMP domain-like"/>
    <property type="match status" value="1"/>
</dbReference>
<dbReference type="InterPro" id="IPR035965">
    <property type="entry name" value="PAS-like_dom_sf"/>
</dbReference>
<keyword evidence="4" id="KW-0597">Phosphoprotein</keyword>
<dbReference type="InterPro" id="IPR050351">
    <property type="entry name" value="BphY/WalK/GraS-like"/>
</dbReference>
<comment type="catalytic activity">
    <reaction evidence="1">
        <text>ATP + protein L-histidine = ADP + protein N-phospho-L-histidine.</text>
        <dbReference type="EC" id="2.7.13.3"/>
    </reaction>
</comment>
<dbReference type="SMART" id="SM00387">
    <property type="entry name" value="HATPase_c"/>
    <property type="match status" value="1"/>
</dbReference>
<feature type="transmembrane region" description="Helical" evidence="8">
    <location>
        <begin position="132"/>
        <end position="150"/>
    </location>
</feature>
<feature type="domain" description="PAC" evidence="11">
    <location>
        <begin position="280"/>
        <end position="330"/>
    </location>
</feature>
<reference evidence="13 14" key="1">
    <citation type="submission" date="2015-09" db="EMBL/GenBank/DDBJ databases">
        <authorList>
            <consortium name="Swine Surveillance"/>
        </authorList>
    </citation>
    <scope>NUCLEOTIDE SEQUENCE [LARGE SCALE GENOMIC DNA]</scope>
    <source>
        <strain evidence="13 14">CECT 7648</strain>
    </source>
</reference>
<evidence type="ECO:0000313" key="13">
    <source>
        <dbReference type="EMBL" id="CUH77394.1"/>
    </source>
</evidence>
<dbReference type="Gene3D" id="3.30.565.10">
    <property type="entry name" value="Histidine kinase-like ATPase, C-terminal domain"/>
    <property type="match status" value="1"/>
</dbReference>
<dbReference type="SMART" id="SM00388">
    <property type="entry name" value="HisKA"/>
    <property type="match status" value="1"/>
</dbReference>
<dbReference type="GO" id="GO:0000155">
    <property type="term" value="F:phosphorelay sensor kinase activity"/>
    <property type="evidence" value="ECO:0007669"/>
    <property type="project" value="InterPro"/>
</dbReference>
<dbReference type="Pfam" id="PF02518">
    <property type="entry name" value="HATPase_c"/>
    <property type="match status" value="1"/>
</dbReference>
<dbReference type="STRING" id="441103.TRN7648_01455"/>
<dbReference type="InterPro" id="IPR036890">
    <property type="entry name" value="HATPase_C_sf"/>
</dbReference>
<keyword evidence="8" id="KW-1133">Transmembrane helix</keyword>
<organism evidence="13 14">
    <name type="scientific">Tropicibacter naphthalenivorans</name>
    <dbReference type="NCBI Taxonomy" id="441103"/>
    <lineage>
        <taxon>Bacteria</taxon>
        <taxon>Pseudomonadati</taxon>
        <taxon>Pseudomonadota</taxon>
        <taxon>Alphaproteobacteria</taxon>
        <taxon>Rhodobacterales</taxon>
        <taxon>Roseobacteraceae</taxon>
        <taxon>Tropicibacter</taxon>
    </lineage>
</organism>
<dbReference type="CDD" id="cd00130">
    <property type="entry name" value="PAS"/>
    <property type="match status" value="1"/>
</dbReference>
<dbReference type="Pfam" id="PF00512">
    <property type="entry name" value="HisKA"/>
    <property type="match status" value="1"/>
</dbReference>
<proteinExistence type="predicted"/>
<evidence type="ECO:0000256" key="2">
    <source>
        <dbReference type="ARBA" id="ARBA00004370"/>
    </source>
</evidence>
<dbReference type="NCBIfam" id="TIGR00229">
    <property type="entry name" value="sensory_box"/>
    <property type="match status" value="1"/>
</dbReference>
<dbReference type="SUPFAM" id="SSF55874">
    <property type="entry name" value="ATPase domain of HSP90 chaperone/DNA topoisomerase II/histidine kinase"/>
    <property type="match status" value="1"/>
</dbReference>
<dbReference type="PROSITE" id="PS50885">
    <property type="entry name" value="HAMP"/>
    <property type="match status" value="1"/>
</dbReference>
<keyword evidence="8" id="KW-0812">Transmembrane</keyword>
<dbReference type="Gene3D" id="6.10.340.10">
    <property type="match status" value="1"/>
</dbReference>
<sequence>MVRLVRLIRTSGGQINAVLIINVEVKSLLGSTVPAMRNGVRLLALTSDLDYFLIDEDAAADSVVLHTEERWQRLPEMEAASFSDQFVSIDQGEEALAMPILALEERENRPFSIQTISSIDRAYITEQLRLRFFWIGVFLLLSLFLSWFLAQRFAENILAPLKKLHQRIIDRPDQGLPIEIEISSGDEVGELAAAFQEMSESLVAETLRVRAMFSAVDNAIVVIDQDGIIEEFNPAASQIFGYEAQEIVGKKLETLMPKSDAENHQGYVRNFDGQSRIMSEQRNITGVRKDGSHVYLEISVNKVTYAGKDHVIGLARDVSQRVKAQNKVETLISALKRSNEELDQFAYMASHDLRAPLRVIENASKWLEEDLEEHLTEETREILDLLKSRASRMDKMLQDLLEHSRIGKSDIDTQNIRGDELMSGIMQLLDVPAGCKIHVSDAFKGVQIPQMPIETVLLNLISNAIKHHDHDECEINVDVIDRGDVFEFSIQDDGPGIPVQFQEKVFEIFHTLKPRDEVESSGMGLAMVRKHVDVIGGTIDLISDGVRGTTFRISWPKRRPQSDHGLSLKAS</sequence>
<keyword evidence="7 8" id="KW-0472">Membrane</keyword>
<keyword evidence="5 13" id="KW-0808">Transferase</keyword>
<name>A0A0P1G6N8_9RHOB</name>
<dbReference type="GO" id="GO:0007234">
    <property type="term" value="P:osmosensory signaling via phosphorelay pathway"/>
    <property type="evidence" value="ECO:0007669"/>
    <property type="project" value="TreeGrafter"/>
</dbReference>
<dbReference type="GO" id="GO:0030295">
    <property type="term" value="F:protein kinase activator activity"/>
    <property type="evidence" value="ECO:0007669"/>
    <property type="project" value="TreeGrafter"/>
</dbReference>
<dbReference type="Gene3D" id="1.10.287.130">
    <property type="match status" value="1"/>
</dbReference>
<dbReference type="PROSITE" id="PS50113">
    <property type="entry name" value="PAC"/>
    <property type="match status" value="1"/>
</dbReference>
<dbReference type="InterPro" id="IPR000014">
    <property type="entry name" value="PAS"/>
</dbReference>
<comment type="subcellular location">
    <subcellularLocation>
        <location evidence="2">Membrane</location>
    </subcellularLocation>
</comment>
<dbReference type="Pfam" id="PF00672">
    <property type="entry name" value="HAMP"/>
    <property type="match status" value="1"/>
</dbReference>
<evidence type="ECO:0000259" key="10">
    <source>
        <dbReference type="PROSITE" id="PS50112"/>
    </source>
</evidence>
<dbReference type="PANTHER" id="PTHR42878:SF15">
    <property type="entry name" value="BACTERIOPHYTOCHROME"/>
    <property type="match status" value="1"/>
</dbReference>
<dbReference type="PRINTS" id="PR00344">
    <property type="entry name" value="BCTRLSENSOR"/>
</dbReference>
<dbReference type="GO" id="GO:0006355">
    <property type="term" value="P:regulation of DNA-templated transcription"/>
    <property type="evidence" value="ECO:0007669"/>
    <property type="project" value="InterPro"/>
</dbReference>
<dbReference type="EMBL" id="CYSE01000002">
    <property type="protein sequence ID" value="CUH77394.1"/>
    <property type="molecule type" value="Genomic_DNA"/>
</dbReference>
<dbReference type="GO" id="GO:0000156">
    <property type="term" value="F:phosphorelay response regulator activity"/>
    <property type="evidence" value="ECO:0007669"/>
    <property type="project" value="TreeGrafter"/>
</dbReference>
<dbReference type="EC" id="2.7.13.3" evidence="3"/>
<dbReference type="GO" id="GO:0016020">
    <property type="term" value="C:membrane"/>
    <property type="evidence" value="ECO:0007669"/>
    <property type="project" value="UniProtKB-SubCell"/>
</dbReference>
<dbReference type="InterPro" id="IPR013767">
    <property type="entry name" value="PAS_fold"/>
</dbReference>
<dbReference type="SUPFAM" id="SSF55785">
    <property type="entry name" value="PYP-like sensor domain (PAS domain)"/>
    <property type="match status" value="1"/>
</dbReference>
<dbReference type="InterPro" id="IPR003594">
    <property type="entry name" value="HATPase_dom"/>
</dbReference>
<dbReference type="SMART" id="SM00091">
    <property type="entry name" value="PAS"/>
    <property type="match status" value="1"/>
</dbReference>
<accession>A0A0P1G6N8</accession>
<keyword evidence="14" id="KW-1185">Reference proteome</keyword>
<dbReference type="InterPro" id="IPR036097">
    <property type="entry name" value="HisK_dim/P_sf"/>
</dbReference>
<feature type="domain" description="HAMP" evidence="12">
    <location>
        <begin position="155"/>
        <end position="207"/>
    </location>
</feature>
<dbReference type="PROSITE" id="PS50109">
    <property type="entry name" value="HIS_KIN"/>
    <property type="match status" value="1"/>
</dbReference>
<dbReference type="SUPFAM" id="SSF47384">
    <property type="entry name" value="Homodimeric domain of signal transducing histidine kinase"/>
    <property type="match status" value="1"/>
</dbReference>
<dbReference type="InterPro" id="IPR004358">
    <property type="entry name" value="Sig_transdc_His_kin-like_C"/>
</dbReference>
<dbReference type="InterPro" id="IPR005467">
    <property type="entry name" value="His_kinase_dom"/>
</dbReference>
<dbReference type="PANTHER" id="PTHR42878">
    <property type="entry name" value="TWO-COMPONENT HISTIDINE KINASE"/>
    <property type="match status" value="1"/>
</dbReference>
<feature type="domain" description="PAS" evidence="10">
    <location>
        <begin position="205"/>
        <end position="274"/>
    </location>
</feature>
<dbReference type="Proteomes" id="UP000054935">
    <property type="component" value="Unassembled WGS sequence"/>
</dbReference>
<dbReference type="InterPro" id="IPR000700">
    <property type="entry name" value="PAS-assoc_C"/>
</dbReference>
<dbReference type="SMART" id="SM00304">
    <property type="entry name" value="HAMP"/>
    <property type="match status" value="1"/>
</dbReference>
<dbReference type="CDD" id="cd00082">
    <property type="entry name" value="HisKA"/>
    <property type="match status" value="1"/>
</dbReference>
<evidence type="ECO:0000256" key="4">
    <source>
        <dbReference type="ARBA" id="ARBA00022553"/>
    </source>
</evidence>
<gene>
    <name evidence="13" type="primary">fixL</name>
    <name evidence="13" type="ORF">TRN7648_01455</name>
</gene>
<evidence type="ECO:0000256" key="8">
    <source>
        <dbReference type="SAM" id="Phobius"/>
    </source>
</evidence>
<evidence type="ECO:0000313" key="14">
    <source>
        <dbReference type="Proteomes" id="UP000054935"/>
    </source>
</evidence>
<evidence type="ECO:0000259" key="12">
    <source>
        <dbReference type="PROSITE" id="PS50885"/>
    </source>
</evidence>
<evidence type="ECO:0000256" key="7">
    <source>
        <dbReference type="ARBA" id="ARBA00023136"/>
    </source>
</evidence>
<evidence type="ECO:0000256" key="6">
    <source>
        <dbReference type="ARBA" id="ARBA00022777"/>
    </source>
</evidence>
<dbReference type="Gene3D" id="3.30.450.20">
    <property type="entry name" value="PAS domain"/>
    <property type="match status" value="1"/>
</dbReference>
<evidence type="ECO:0000256" key="5">
    <source>
        <dbReference type="ARBA" id="ARBA00022679"/>
    </source>
</evidence>
<protein>
    <recommendedName>
        <fullName evidence="3">histidine kinase</fullName>
        <ecNumber evidence="3">2.7.13.3</ecNumber>
    </recommendedName>
</protein>
<dbReference type="AlphaFoldDB" id="A0A0P1G6N8"/>
<dbReference type="CDD" id="cd06225">
    <property type="entry name" value="HAMP"/>
    <property type="match status" value="1"/>
</dbReference>
<evidence type="ECO:0000256" key="3">
    <source>
        <dbReference type="ARBA" id="ARBA00012438"/>
    </source>
</evidence>
<evidence type="ECO:0000259" key="11">
    <source>
        <dbReference type="PROSITE" id="PS50113"/>
    </source>
</evidence>
<dbReference type="InterPro" id="IPR003660">
    <property type="entry name" value="HAMP_dom"/>
</dbReference>
<dbReference type="InterPro" id="IPR003661">
    <property type="entry name" value="HisK_dim/P_dom"/>
</dbReference>
<keyword evidence="6" id="KW-0418">Kinase</keyword>
<dbReference type="Pfam" id="PF00989">
    <property type="entry name" value="PAS"/>
    <property type="match status" value="1"/>
</dbReference>
<evidence type="ECO:0000259" key="9">
    <source>
        <dbReference type="PROSITE" id="PS50109"/>
    </source>
</evidence>